<dbReference type="PANTHER" id="PTHR35580">
    <property type="entry name" value="CELL SURFACE GLYCOPROTEIN (S-LAYER PROTEIN)-LIKE PROTEIN"/>
    <property type="match status" value="1"/>
</dbReference>
<dbReference type="EMBL" id="JAIRAU010000027">
    <property type="protein sequence ID" value="MBZ5711786.1"/>
    <property type="molecule type" value="Genomic_DNA"/>
</dbReference>
<gene>
    <name evidence="1" type="ORF">K7C98_21295</name>
</gene>
<reference evidence="1" key="1">
    <citation type="submission" date="2021-08" db="EMBL/GenBank/DDBJ databases">
        <authorList>
            <person name="Stevens D.C."/>
        </authorList>
    </citation>
    <scope>NUCLEOTIDE SEQUENCE</scope>
    <source>
        <strain evidence="1">DSM 53165</strain>
    </source>
</reference>
<accession>A0ABS7TUA0</accession>
<evidence type="ECO:0008006" key="3">
    <source>
        <dbReference type="Google" id="ProtNLM"/>
    </source>
</evidence>
<evidence type="ECO:0000313" key="1">
    <source>
        <dbReference type="EMBL" id="MBZ5711786.1"/>
    </source>
</evidence>
<evidence type="ECO:0000313" key="2">
    <source>
        <dbReference type="Proteomes" id="UP001139031"/>
    </source>
</evidence>
<dbReference type="PANTHER" id="PTHR35580:SF1">
    <property type="entry name" value="PHYTASE-LIKE DOMAIN-CONTAINING PROTEIN"/>
    <property type="match status" value="1"/>
</dbReference>
<proteinExistence type="predicted"/>
<name>A0ABS7TUA0_9BACT</name>
<dbReference type="InterPro" id="IPR052918">
    <property type="entry name" value="Motility_Chemotaxis_Reg"/>
</dbReference>
<protein>
    <recommendedName>
        <fullName evidence="3">Beta-propeller repeat protein</fullName>
    </recommendedName>
</protein>
<sequence>MASGCAFLAYAASIPNAHAVAREWATYYGGSGSDGAADTALDSFSSVIVVGHTDSSTGIATDLSSFAGGDNDGFIAKFDEFGVLDWGTYRGGSGDESFRVVAIDSNDNVIALGTTNSSSGIATVGAWKTSLTGSRDAMLAKYTPLGAPSWVTYLGGNGSDFGSGTCVASNGTIYVVGDTTSTDLGLGTPHDTTFNGVRDAFIAKVSSSGTPTWISYYGHSSGSTAARDCAVDASNNVYVVGDTTATSGIATAGTHDTGHDGDDDVFVAKFDSNGGRLWGTYYGGSATDLGIAIDLDEDGDVYIAGSTKSPNDGHLRQIATDGMHSEALAGAQDAFVARFDGSNGARVWSTYFGSENSGSEISSDAFTDLEVDTSGIVLSGSTNSDDPLLSTTGAYDPFYGDWFDPIFVNMSIDGDVWYCSYNGGTGIEPGDHGNGVALSFDEAVLAGTTLASGGIATTGAHDTSYNGSHDVFVTFIRLFAT</sequence>
<organism evidence="1 2">
    <name type="scientific">Nannocystis pusilla</name>
    <dbReference type="NCBI Taxonomy" id="889268"/>
    <lineage>
        <taxon>Bacteria</taxon>
        <taxon>Pseudomonadati</taxon>
        <taxon>Myxococcota</taxon>
        <taxon>Polyangia</taxon>
        <taxon>Nannocystales</taxon>
        <taxon>Nannocystaceae</taxon>
        <taxon>Nannocystis</taxon>
    </lineage>
</organism>
<dbReference type="Proteomes" id="UP001139031">
    <property type="component" value="Unassembled WGS sequence"/>
</dbReference>
<comment type="caution">
    <text evidence="1">The sequence shown here is derived from an EMBL/GenBank/DDBJ whole genome shotgun (WGS) entry which is preliminary data.</text>
</comment>
<keyword evidence="2" id="KW-1185">Reference proteome</keyword>
<dbReference type="RefSeq" id="WP_224193547.1">
    <property type="nucleotide sequence ID" value="NZ_JAIRAU010000027.1"/>
</dbReference>